<comment type="similarity">
    <text evidence="5">Belongs to the HrcA family.</text>
</comment>
<dbReference type="Pfam" id="PF01628">
    <property type="entry name" value="HrcA"/>
    <property type="match status" value="1"/>
</dbReference>
<dbReference type="HOGENOM" id="CLU_050019_1_0_3"/>
<dbReference type="PANTHER" id="PTHR34824:SF1">
    <property type="entry name" value="HEAT-INDUCIBLE TRANSCRIPTION REPRESSOR HRCA"/>
    <property type="match status" value="1"/>
</dbReference>
<dbReference type="Gene3D" id="1.10.10.10">
    <property type="entry name" value="Winged helix-like DNA-binding domain superfamily/Winged helix DNA-binding domain"/>
    <property type="match status" value="1"/>
</dbReference>
<accession>D3EN03</accession>
<evidence type="ECO:0000256" key="1">
    <source>
        <dbReference type="ARBA" id="ARBA00022491"/>
    </source>
</evidence>
<dbReference type="GO" id="GO:0045892">
    <property type="term" value="P:negative regulation of DNA-templated transcription"/>
    <property type="evidence" value="ECO:0007669"/>
    <property type="project" value="UniProtKB-UniRule"/>
</dbReference>
<evidence type="ECO:0000313" key="7">
    <source>
        <dbReference type="EMBL" id="ADB94853.1"/>
    </source>
</evidence>
<dbReference type="HAMAP" id="MF_00081">
    <property type="entry name" value="HrcA"/>
    <property type="match status" value="1"/>
</dbReference>
<organism evidence="8">
    <name type="scientific">Atelocyanobacterium thalassa (isolate ALOHA)</name>
    <dbReference type="NCBI Taxonomy" id="1453429"/>
    <lineage>
        <taxon>Bacteria</taxon>
        <taxon>Bacillati</taxon>
        <taxon>Cyanobacteriota</taxon>
        <taxon>Cyanophyceae</taxon>
        <taxon>Oscillatoriophycideae</taxon>
        <taxon>Chroococcales</taxon>
        <taxon>Aphanothecaceae</taxon>
        <taxon>Candidatus Atelocyanobacterium</taxon>
        <taxon>Candidatus Atelocyanobacterium thalassae</taxon>
    </lineage>
</organism>
<keyword evidence="3 5" id="KW-0346">Stress response</keyword>
<sequence>MTVPFLLNQRYQKILRAAVQHYIATAEPVGSNTLVREYNLSISSATIRNTLGKLEKAGFLYQPHTSAGRIPSDFGYRIYVDKLMVPDYKYTKRIIRTLNGQLNQKFYDSNETFLQKVAQILTNLSGYIALITLPQMFPNKLYHLQLIQVSSKQIVFVVVTNDYKTKSILVDIPSVLINDNKEWLDEKLQIFSNFLNSHLKGRSIFDIPNSTWATIDQDFIDYSDFLKGILKQLRNNLQLSISTQIIIHGISEILRQPEFSKLKQVKMLIHLLEEEQDKLQSLILDVPKNKLLNKQVNIRIGNENPLKSMHLYSLVYSTYCQHDIPVGSIGIIGPTRMLYENTIPLVESTANYLSKIFSLKLS</sequence>
<evidence type="ECO:0000256" key="5">
    <source>
        <dbReference type="HAMAP-Rule" id="MF_00081"/>
    </source>
</evidence>
<dbReference type="KEGG" id="cyu:UCYN_01000"/>
<dbReference type="GO" id="GO:0003677">
    <property type="term" value="F:DNA binding"/>
    <property type="evidence" value="ECO:0007669"/>
    <property type="project" value="InterPro"/>
</dbReference>
<dbReference type="InterPro" id="IPR023120">
    <property type="entry name" value="WHTH_transcript_rep_HrcA_IDD"/>
</dbReference>
<keyword evidence="4 5" id="KW-0804">Transcription</keyword>
<evidence type="ECO:0000313" key="8">
    <source>
        <dbReference type="Proteomes" id="UP000001405"/>
    </source>
</evidence>
<protein>
    <recommendedName>
        <fullName evidence="5">Heat-inducible transcription repressor HrcA</fullName>
    </recommendedName>
</protein>
<evidence type="ECO:0000256" key="2">
    <source>
        <dbReference type="ARBA" id="ARBA00023015"/>
    </source>
</evidence>
<dbReference type="SUPFAM" id="SSF46785">
    <property type="entry name" value="Winged helix' DNA-binding domain"/>
    <property type="match status" value="1"/>
</dbReference>
<dbReference type="Gene3D" id="3.30.390.60">
    <property type="entry name" value="Heat-inducible transcription repressor hrca homolog, domain 3"/>
    <property type="match status" value="1"/>
</dbReference>
<keyword evidence="1 5" id="KW-0678">Repressor</keyword>
<evidence type="ECO:0000256" key="3">
    <source>
        <dbReference type="ARBA" id="ARBA00023016"/>
    </source>
</evidence>
<dbReference type="RefSeq" id="WP_012953518.1">
    <property type="nucleotide sequence ID" value="NC_013771.1"/>
</dbReference>
<reference evidence="7 8" key="1">
    <citation type="journal article" date="2010" name="Nature">
        <title>Metabolic streamlining in an open-ocean nitrogen-fixing cyanobacterium.</title>
        <authorList>
            <person name="Tripp H.J."/>
            <person name="Bench S.R."/>
            <person name="Turk K.A."/>
            <person name="Foster R.A."/>
            <person name="Desany B.A."/>
            <person name="Niazi F."/>
            <person name="Affourtit J.P."/>
            <person name="Zehr J.P."/>
        </authorList>
    </citation>
    <scope>NUCLEOTIDE SEQUENCE [LARGE SCALE GENOMIC DNA]</scope>
    <source>
        <strain evidence="8">ALOHA</strain>
    </source>
</reference>
<evidence type="ECO:0000259" key="6">
    <source>
        <dbReference type="Pfam" id="PF01628"/>
    </source>
</evidence>
<dbReference type="EMBL" id="CP001842">
    <property type="protein sequence ID" value="ADB94853.1"/>
    <property type="molecule type" value="Genomic_DNA"/>
</dbReference>
<dbReference type="InterPro" id="IPR029016">
    <property type="entry name" value="GAF-like_dom_sf"/>
</dbReference>
<gene>
    <name evidence="5" type="primary">hrcA</name>
    <name evidence="7" type="ordered locus">UCYN_01000</name>
</gene>
<dbReference type="OrthoDB" id="9783139at2"/>
<keyword evidence="8" id="KW-1185">Reference proteome</keyword>
<dbReference type="PANTHER" id="PTHR34824">
    <property type="entry name" value="HEAT-INDUCIBLE TRANSCRIPTION REPRESSOR HRCA"/>
    <property type="match status" value="1"/>
</dbReference>
<dbReference type="STRING" id="1453429.UCYN_01000"/>
<dbReference type="Proteomes" id="UP000001405">
    <property type="component" value="Chromosome"/>
</dbReference>
<dbReference type="InterPro" id="IPR036388">
    <property type="entry name" value="WH-like_DNA-bd_sf"/>
</dbReference>
<dbReference type="SUPFAM" id="SSF55781">
    <property type="entry name" value="GAF domain-like"/>
    <property type="match status" value="1"/>
</dbReference>
<feature type="domain" description="Heat-inducible transcription repressor HrcA C-terminal" evidence="6">
    <location>
        <begin position="111"/>
        <end position="343"/>
    </location>
</feature>
<evidence type="ECO:0000256" key="4">
    <source>
        <dbReference type="ARBA" id="ARBA00023163"/>
    </source>
</evidence>
<proteinExistence type="inferred from homology"/>
<comment type="function">
    <text evidence="5">Negative regulator of class I heat shock genes (grpE-dnaK-dnaJ and groELS operons). Prevents heat-shock induction of these operons.</text>
</comment>
<dbReference type="InterPro" id="IPR036390">
    <property type="entry name" value="WH_DNA-bd_sf"/>
</dbReference>
<dbReference type="NCBIfam" id="TIGR00331">
    <property type="entry name" value="hrcA"/>
    <property type="match status" value="1"/>
</dbReference>
<dbReference type="PIRSF" id="PIRSF005485">
    <property type="entry name" value="HrcA"/>
    <property type="match status" value="1"/>
</dbReference>
<dbReference type="Gene3D" id="3.30.450.40">
    <property type="match status" value="1"/>
</dbReference>
<name>D3EN03_ATETH</name>
<dbReference type="InterPro" id="IPR021153">
    <property type="entry name" value="HrcA_C"/>
</dbReference>
<dbReference type="AlphaFoldDB" id="D3EN03"/>
<dbReference type="PATRIC" id="fig|713887.8.peg.91"/>
<keyword evidence="2 5" id="KW-0805">Transcription regulation</keyword>
<dbReference type="InterPro" id="IPR002571">
    <property type="entry name" value="HrcA"/>
</dbReference>